<comment type="catalytic activity">
    <reaction evidence="2">
        <text>2 GTP = 3',3'-c-di-GMP + 2 diphosphate</text>
        <dbReference type="Rhea" id="RHEA:24898"/>
        <dbReference type="ChEBI" id="CHEBI:33019"/>
        <dbReference type="ChEBI" id="CHEBI:37565"/>
        <dbReference type="ChEBI" id="CHEBI:58805"/>
        <dbReference type="EC" id="2.7.7.65"/>
    </reaction>
</comment>
<evidence type="ECO:0000259" key="3">
    <source>
        <dbReference type="PROSITE" id="PS50887"/>
    </source>
</evidence>
<dbReference type="SMART" id="SM00267">
    <property type="entry name" value="GGDEF"/>
    <property type="match status" value="1"/>
</dbReference>
<dbReference type="GO" id="GO:0052621">
    <property type="term" value="F:diguanylate cyclase activity"/>
    <property type="evidence" value="ECO:0007669"/>
    <property type="project" value="UniProtKB-EC"/>
</dbReference>
<protein>
    <recommendedName>
        <fullName evidence="1">diguanylate cyclase</fullName>
        <ecNumber evidence="1">2.7.7.65</ecNumber>
    </recommendedName>
</protein>
<dbReference type="Pfam" id="PF00990">
    <property type="entry name" value="GGDEF"/>
    <property type="match status" value="1"/>
</dbReference>
<dbReference type="AlphaFoldDB" id="A0A5J6LCY5"/>
<proteinExistence type="predicted"/>
<dbReference type="InterPro" id="IPR029787">
    <property type="entry name" value="Nucleotide_cyclase"/>
</dbReference>
<dbReference type="InterPro" id="IPR043128">
    <property type="entry name" value="Rev_trsase/Diguanyl_cyclase"/>
</dbReference>
<dbReference type="GO" id="GO:0043709">
    <property type="term" value="P:cell adhesion involved in single-species biofilm formation"/>
    <property type="evidence" value="ECO:0007669"/>
    <property type="project" value="TreeGrafter"/>
</dbReference>
<dbReference type="EC" id="2.7.7.65" evidence="1"/>
<dbReference type="PANTHER" id="PTHR45138:SF9">
    <property type="entry name" value="DIGUANYLATE CYCLASE DGCM-RELATED"/>
    <property type="match status" value="1"/>
</dbReference>
<dbReference type="EMBL" id="CP044222">
    <property type="protein sequence ID" value="QEW06296.1"/>
    <property type="molecule type" value="Genomic_DNA"/>
</dbReference>
<name>A0A5J6LCY5_9GAMM</name>
<dbReference type="Gene3D" id="3.30.70.270">
    <property type="match status" value="1"/>
</dbReference>
<gene>
    <name evidence="4" type="ORF">F5I99_07160</name>
</gene>
<dbReference type="PROSITE" id="PS50887">
    <property type="entry name" value="GGDEF"/>
    <property type="match status" value="1"/>
</dbReference>
<dbReference type="SUPFAM" id="SSF55073">
    <property type="entry name" value="Nucleotide cyclase"/>
    <property type="match status" value="1"/>
</dbReference>
<dbReference type="NCBIfam" id="TIGR00254">
    <property type="entry name" value="GGDEF"/>
    <property type="match status" value="1"/>
</dbReference>
<evidence type="ECO:0000313" key="4">
    <source>
        <dbReference type="EMBL" id="QEW06296.1"/>
    </source>
</evidence>
<evidence type="ECO:0000256" key="2">
    <source>
        <dbReference type="ARBA" id="ARBA00034247"/>
    </source>
</evidence>
<dbReference type="KEGG" id="nik:F5I99_07160"/>
<reference evidence="4 5" key="1">
    <citation type="submission" date="2019-09" db="EMBL/GenBank/DDBJ databases">
        <title>Nitrincola iocasae sp. nov., a bacterium isolated from the sediment collected at a cold seep field in South China Sea.</title>
        <authorList>
            <person name="Zhang H."/>
            <person name="Wang H."/>
            <person name="Li C."/>
        </authorList>
    </citation>
    <scope>NUCLEOTIDE SEQUENCE [LARGE SCALE GENOMIC DNA]</scope>
    <source>
        <strain evidence="4 5">KXZD1103</strain>
    </source>
</reference>
<dbReference type="InterPro" id="IPR050469">
    <property type="entry name" value="Diguanylate_Cyclase"/>
</dbReference>
<keyword evidence="5" id="KW-1185">Reference proteome</keyword>
<dbReference type="CDD" id="cd01949">
    <property type="entry name" value="GGDEF"/>
    <property type="match status" value="1"/>
</dbReference>
<dbReference type="PANTHER" id="PTHR45138">
    <property type="entry name" value="REGULATORY COMPONENTS OF SENSORY TRANSDUCTION SYSTEM"/>
    <property type="match status" value="1"/>
</dbReference>
<organism evidence="4 5">
    <name type="scientific">Nitrincola iocasae</name>
    <dbReference type="NCBI Taxonomy" id="2614693"/>
    <lineage>
        <taxon>Bacteria</taxon>
        <taxon>Pseudomonadati</taxon>
        <taxon>Pseudomonadota</taxon>
        <taxon>Gammaproteobacteria</taxon>
        <taxon>Oceanospirillales</taxon>
        <taxon>Oceanospirillaceae</taxon>
        <taxon>Nitrincola</taxon>
    </lineage>
</organism>
<accession>A0A5J6LCY5</accession>
<sequence length="398" mass="44887">MKTKIIPALLDTADAPMLLINDQVHEWSNARFRDLPEALRTPILTWAQNQDTEWLELEGYRFQRLSAKQHTAIIGYIVDRNRLQRTLLLKLLPGLQAGGDPYQNTAKVLGPLLGWKNCLVAKRKTDRSLEVLGHWQDGKLLPPASQKLIGNAAQGLYEGESTHISIKALCREFPLDELLSETPSALWIGHRIDLPEQNGVGHLCVWGQPEHVDTEATEWLMGLAVDTLSAWLLSQHHAENKDYEPSSEPRDQLTGLPGPKTFDLALTHAASTYQQTQQDFLVALVDIDGLTHINDQYGKLAGDKLIQRFADELLNMCRRRDQVFRLGGDEFLLLMPMTHTPPPVAKRLDRISKQLQADIPEFNLNLSMSTLSEVKGSSEELMLTIDQRLKANKDNHKK</sequence>
<evidence type="ECO:0000256" key="1">
    <source>
        <dbReference type="ARBA" id="ARBA00012528"/>
    </source>
</evidence>
<evidence type="ECO:0000313" key="5">
    <source>
        <dbReference type="Proteomes" id="UP000325606"/>
    </source>
</evidence>
<dbReference type="GO" id="GO:1902201">
    <property type="term" value="P:negative regulation of bacterial-type flagellum-dependent cell motility"/>
    <property type="evidence" value="ECO:0007669"/>
    <property type="project" value="TreeGrafter"/>
</dbReference>
<dbReference type="Proteomes" id="UP000325606">
    <property type="component" value="Chromosome"/>
</dbReference>
<dbReference type="GO" id="GO:0005886">
    <property type="term" value="C:plasma membrane"/>
    <property type="evidence" value="ECO:0007669"/>
    <property type="project" value="TreeGrafter"/>
</dbReference>
<dbReference type="InterPro" id="IPR000160">
    <property type="entry name" value="GGDEF_dom"/>
</dbReference>
<dbReference type="RefSeq" id="WP_151054499.1">
    <property type="nucleotide sequence ID" value="NZ_CP044222.1"/>
</dbReference>
<feature type="domain" description="GGDEF" evidence="3">
    <location>
        <begin position="278"/>
        <end position="398"/>
    </location>
</feature>